<accession>A0ABU3VN63</accession>
<evidence type="ECO:0000313" key="3">
    <source>
        <dbReference type="Proteomes" id="UP001255416"/>
    </source>
</evidence>
<dbReference type="Proteomes" id="UP001255416">
    <property type="component" value="Unassembled WGS sequence"/>
</dbReference>
<evidence type="ECO:0000259" key="1">
    <source>
        <dbReference type="SMART" id="SM00421"/>
    </source>
</evidence>
<sequence length="345" mass="37677">MGTIEDRFNNASGMFGSKLLQDFFDSFAETMTVSLDCDHGRQIVTSANVGPSRNDSATVSARRAAGPLTVTPVDLSASELASLRSRIPDPPQLPKPPNWHAFQCRFGSGATDILAFRDLDDPDEAEAFLGRVWPGLRHACVNASGQTSPDISSDAMLWMISQKVNAAILVLDEKYRVLRTNAAADELLAERQLLRDSGDRLVCATHKETIALQAAIDESYARAGKGGIEFILILRGKSGTAHVPMSLSTYVQVETGERLILVMLPRPPAHERIEELARSMGLTPSEARVAALIREGHSNREAAEIAGLKIETFNTYAKRALSKMNVKCRAEMAQMLTWQAALERS</sequence>
<organism evidence="2 3">
    <name type="scientific">Sedimentitalea todarodis</name>
    <dbReference type="NCBI Taxonomy" id="1631240"/>
    <lineage>
        <taxon>Bacteria</taxon>
        <taxon>Pseudomonadati</taxon>
        <taxon>Pseudomonadota</taxon>
        <taxon>Alphaproteobacteria</taxon>
        <taxon>Rhodobacterales</taxon>
        <taxon>Paracoccaceae</taxon>
        <taxon>Sedimentitalea</taxon>
    </lineage>
</organism>
<dbReference type="InterPro" id="IPR016032">
    <property type="entry name" value="Sig_transdc_resp-reg_C-effctor"/>
</dbReference>
<evidence type="ECO:0000313" key="2">
    <source>
        <dbReference type="EMBL" id="MDU9007124.1"/>
    </source>
</evidence>
<dbReference type="InterPro" id="IPR000792">
    <property type="entry name" value="Tscrpt_reg_LuxR_C"/>
</dbReference>
<dbReference type="SUPFAM" id="SSF46894">
    <property type="entry name" value="C-terminal effector domain of the bipartite response regulators"/>
    <property type="match status" value="1"/>
</dbReference>
<gene>
    <name evidence="2" type="ORF">QO231_25235</name>
</gene>
<dbReference type="InterPro" id="IPR036388">
    <property type="entry name" value="WH-like_DNA-bd_sf"/>
</dbReference>
<dbReference type="RefSeq" id="WP_316782833.1">
    <property type="nucleotide sequence ID" value="NZ_JASMWN010000048.1"/>
</dbReference>
<protein>
    <submittedName>
        <fullName evidence="2">LuxR C-terminal-related transcriptional regulator</fullName>
    </submittedName>
</protein>
<name>A0ABU3VN63_9RHOB</name>
<dbReference type="SMART" id="SM00421">
    <property type="entry name" value="HTH_LUXR"/>
    <property type="match status" value="1"/>
</dbReference>
<dbReference type="Pfam" id="PF00196">
    <property type="entry name" value="GerE"/>
    <property type="match status" value="1"/>
</dbReference>
<keyword evidence="3" id="KW-1185">Reference proteome</keyword>
<reference evidence="3" key="1">
    <citation type="submission" date="2023-05" db="EMBL/GenBank/DDBJ databases">
        <title>Sedimentitalea sp. nov. JM2-8.</title>
        <authorList>
            <person name="Huang J."/>
        </authorList>
    </citation>
    <scope>NUCLEOTIDE SEQUENCE [LARGE SCALE GENOMIC DNA]</scope>
    <source>
        <strain evidence="3">KHS03</strain>
    </source>
</reference>
<proteinExistence type="predicted"/>
<comment type="caution">
    <text evidence="2">The sequence shown here is derived from an EMBL/GenBank/DDBJ whole genome shotgun (WGS) entry which is preliminary data.</text>
</comment>
<dbReference type="EMBL" id="JASMWN010000048">
    <property type="protein sequence ID" value="MDU9007124.1"/>
    <property type="molecule type" value="Genomic_DNA"/>
</dbReference>
<dbReference type="Gene3D" id="1.10.10.10">
    <property type="entry name" value="Winged helix-like DNA-binding domain superfamily/Winged helix DNA-binding domain"/>
    <property type="match status" value="1"/>
</dbReference>
<feature type="domain" description="HTH luxR-type" evidence="1">
    <location>
        <begin position="279"/>
        <end position="336"/>
    </location>
</feature>